<reference evidence="1 2" key="1">
    <citation type="journal article" date="2007" name="Nature">
        <title>Evolution of genes and genomes on the Drosophila phylogeny.</title>
        <authorList>
            <consortium name="Drosophila 12 Genomes Consortium"/>
            <person name="Clark A.G."/>
            <person name="Eisen M.B."/>
            <person name="Smith D.R."/>
            <person name="Bergman C.M."/>
            <person name="Oliver B."/>
            <person name="Markow T.A."/>
            <person name="Kaufman T.C."/>
            <person name="Kellis M."/>
            <person name="Gelbart W."/>
            <person name="Iyer V.N."/>
            <person name="Pollard D.A."/>
            <person name="Sackton T.B."/>
            <person name="Larracuente A.M."/>
            <person name="Singh N.D."/>
            <person name="Abad J.P."/>
            <person name="Abt D.N."/>
            <person name="Adryan B."/>
            <person name="Aguade M."/>
            <person name="Akashi H."/>
            <person name="Anderson W.W."/>
            <person name="Aquadro C.F."/>
            <person name="Ardell D.H."/>
            <person name="Arguello R."/>
            <person name="Artieri C.G."/>
            <person name="Barbash D.A."/>
            <person name="Barker D."/>
            <person name="Barsanti P."/>
            <person name="Batterham P."/>
            <person name="Batzoglou S."/>
            <person name="Begun D."/>
            <person name="Bhutkar A."/>
            <person name="Blanco E."/>
            <person name="Bosak S.A."/>
            <person name="Bradley R.K."/>
            <person name="Brand A.D."/>
            <person name="Brent M.R."/>
            <person name="Brooks A.N."/>
            <person name="Brown R.H."/>
            <person name="Butlin R.K."/>
            <person name="Caggese C."/>
            <person name="Calvi B.R."/>
            <person name="Bernardo de Carvalho A."/>
            <person name="Caspi A."/>
            <person name="Castrezana S."/>
            <person name="Celniker S.E."/>
            <person name="Chang J.L."/>
            <person name="Chapple C."/>
            <person name="Chatterji S."/>
            <person name="Chinwalla A."/>
            <person name="Civetta A."/>
            <person name="Clifton S.W."/>
            <person name="Comeron J.M."/>
            <person name="Costello J.C."/>
            <person name="Coyne J.A."/>
            <person name="Daub J."/>
            <person name="David R.G."/>
            <person name="Delcher A.L."/>
            <person name="Delehaunty K."/>
            <person name="Do C.B."/>
            <person name="Ebling H."/>
            <person name="Edwards K."/>
            <person name="Eickbush T."/>
            <person name="Evans J.D."/>
            <person name="Filipski A."/>
            <person name="Findeiss S."/>
            <person name="Freyhult E."/>
            <person name="Fulton L."/>
            <person name="Fulton R."/>
            <person name="Garcia A.C."/>
            <person name="Gardiner A."/>
            <person name="Garfield D.A."/>
            <person name="Garvin B.E."/>
            <person name="Gibson G."/>
            <person name="Gilbert D."/>
            <person name="Gnerre S."/>
            <person name="Godfrey J."/>
            <person name="Good R."/>
            <person name="Gotea V."/>
            <person name="Gravely B."/>
            <person name="Greenberg A.J."/>
            <person name="Griffiths-Jones S."/>
            <person name="Gross S."/>
            <person name="Guigo R."/>
            <person name="Gustafson E.A."/>
            <person name="Haerty W."/>
            <person name="Hahn M.W."/>
            <person name="Halligan D.L."/>
            <person name="Halpern A.L."/>
            <person name="Halter G.M."/>
            <person name="Han M.V."/>
            <person name="Heger A."/>
            <person name="Hillier L."/>
            <person name="Hinrichs A.S."/>
            <person name="Holmes I."/>
            <person name="Hoskins R.A."/>
            <person name="Hubisz M.J."/>
            <person name="Hultmark D."/>
            <person name="Huntley M.A."/>
            <person name="Jaffe D.B."/>
            <person name="Jagadeeshan S."/>
            <person name="Jeck W.R."/>
            <person name="Johnson J."/>
            <person name="Jones C.D."/>
            <person name="Jordan W.C."/>
            <person name="Karpen G.H."/>
            <person name="Kataoka E."/>
            <person name="Keightley P.D."/>
            <person name="Kheradpour P."/>
            <person name="Kirkness E.F."/>
            <person name="Koerich L.B."/>
            <person name="Kristiansen K."/>
            <person name="Kudrna D."/>
            <person name="Kulathinal R.J."/>
            <person name="Kumar S."/>
            <person name="Kwok R."/>
            <person name="Lander E."/>
            <person name="Langley C.H."/>
            <person name="Lapoint R."/>
            <person name="Lazzaro B.P."/>
            <person name="Lee S.J."/>
            <person name="Levesque L."/>
            <person name="Li R."/>
            <person name="Lin C.F."/>
            <person name="Lin M.F."/>
            <person name="Lindblad-Toh K."/>
            <person name="Llopart A."/>
            <person name="Long M."/>
            <person name="Low L."/>
            <person name="Lozovsky E."/>
            <person name="Lu J."/>
            <person name="Luo M."/>
            <person name="Machado C.A."/>
            <person name="Makalowski W."/>
            <person name="Marzo M."/>
            <person name="Matsuda M."/>
            <person name="Matzkin L."/>
            <person name="McAllister B."/>
            <person name="McBride C.S."/>
            <person name="McKernan B."/>
            <person name="McKernan K."/>
            <person name="Mendez-Lago M."/>
            <person name="Minx P."/>
            <person name="Mollenhauer M.U."/>
            <person name="Montooth K."/>
            <person name="Mount S.M."/>
            <person name="Mu X."/>
            <person name="Myers E."/>
            <person name="Negre B."/>
            <person name="Newfeld S."/>
            <person name="Nielsen R."/>
            <person name="Noor M.A."/>
            <person name="O'Grady P."/>
            <person name="Pachter L."/>
            <person name="Papaceit M."/>
            <person name="Parisi M.J."/>
            <person name="Parisi M."/>
            <person name="Parts L."/>
            <person name="Pedersen J.S."/>
            <person name="Pesole G."/>
            <person name="Phillippy A.M."/>
            <person name="Ponting C.P."/>
            <person name="Pop M."/>
            <person name="Porcelli D."/>
            <person name="Powell J.R."/>
            <person name="Prohaska S."/>
            <person name="Pruitt K."/>
            <person name="Puig M."/>
            <person name="Quesneville H."/>
            <person name="Ram K.R."/>
            <person name="Rand D."/>
            <person name="Rasmussen M.D."/>
            <person name="Reed L.K."/>
            <person name="Reenan R."/>
            <person name="Reily A."/>
            <person name="Remington K.A."/>
            <person name="Rieger T.T."/>
            <person name="Ritchie M.G."/>
            <person name="Robin C."/>
            <person name="Rogers Y.H."/>
            <person name="Rohde C."/>
            <person name="Rozas J."/>
            <person name="Rubenfield M.J."/>
            <person name="Ruiz A."/>
            <person name="Russo S."/>
            <person name="Salzberg S.L."/>
            <person name="Sanchez-Gracia A."/>
            <person name="Saranga D.J."/>
            <person name="Sato H."/>
            <person name="Schaeffer S.W."/>
            <person name="Schatz M.C."/>
            <person name="Schlenke T."/>
            <person name="Schwartz R."/>
            <person name="Segarra C."/>
            <person name="Singh R.S."/>
            <person name="Sirot L."/>
            <person name="Sirota M."/>
            <person name="Sisneros N.B."/>
            <person name="Smith C.D."/>
            <person name="Smith T.F."/>
            <person name="Spieth J."/>
            <person name="Stage D.E."/>
            <person name="Stark A."/>
            <person name="Stephan W."/>
            <person name="Strausberg R.L."/>
            <person name="Strempel S."/>
            <person name="Sturgill D."/>
            <person name="Sutton G."/>
            <person name="Sutton G.G."/>
            <person name="Tao W."/>
            <person name="Teichmann S."/>
            <person name="Tobari Y.N."/>
            <person name="Tomimura Y."/>
            <person name="Tsolas J.M."/>
            <person name="Valente V.L."/>
            <person name="Venter E."/>
            <person name="Venter J.C."/>
            <person name="Vicario S."/>
            <person name="Vieira F.G."/>
            <person name="Vilella A.J."/>
            <person name="Villasante A."/>
            <person name="Walenz B."/>
            <person name="Wang J."/>
            <person name="Wasserman M."/>
            <person name="Watts T."/>
            <person name="Wilson D."/>
            <person name="Wilson R.K."/>
            <person name="Wing R.A."/>
            <person name="Wolfner M.F."/>
            <person name="Wong A."/>
            <person name="Wong G.K."/>
            <person name="Wu C.I."/>
            <person name="Wu G."/>
            <person name="Yamamoto D."/>
            <person name="Yang H.P."/>
            <person name="Yang S.P."/>
            <person name="Yorke J.A."/>
            <person name="Yoshida K."/>
            <person name="Zdobnov E."/>
            <person name="Zhang P."/>
            <person name="Zhang Y."/>
            <person name="Zimin A.V."/>
            <person name="Baldwin J."/>
            <person name="Abdouelleil A."/>
            <person name="Abdulkadir J."/>
            <person name="Abebe A."/>
            <person name="Abera B."/>
            <person name="Abreu J."/>
            <person name="Acer S.C."/>
            <person name="Aftuck L."/>
            <person name="Alexander A."/>
            <person name="An P."/>
            <person name="Anderson E."/>
            <person name="Anderson S."/>
            <person name="Arachi H."/>
            <person name="Azer M."/>
            <person name="Bachantsang P."/>
            <person name="Barry A."/>
            <person name="Bayul T."/>
            <person name="Berlin A."/>
            <person name="Bessette D."/>
            <person name="Bloom T."/>
            <person name="Blye J."/>
            <person name="Boguslavskiy L."/>
            <person name="Bonnet C."/>
            <person name="Boukhgalter B."/>
            <person name="Bourzgui I."/>
            <person name="Brown A."/>
            <person name="Cahill P."/>
            <person name="Channer S."/>
            <person name="Cheshatsang Y."/>
            <person name="Chuda L."/>
            <person name="Citroen M."/>
            <person name="Collymore A."/>
            <person name="Cooke P."/>
            <person name="Costello M."/>
            <person name="D'Aco K."/>
            <person name="Daza R."/>
            <person name="De Haan G."/>
            <person name="DeGray S."/>
            <person name="DeMaso C."/>
            <person name="Dhargay N."/>
            <person name="Dooley K."/>
            <person name="Dooley E."/>
            <person name="Doricent M."/>
            <person name="Dorje P."/>
            <person name="Dorjee K."/>
            <person name="Dupes A."/>
            <person name="Elong R."/>
            <person name="Falk J."/>
            <person name="Farina A."/>
            <person name="Faro S."/>
            <person name="Ferguson D."/>
            <person name="Fisher S."/>
            <person name="Foley C.D."/>
            <person name="Franke A."/>
            <person name="Friedrich D."/>
            <person name="Gadbois L."/>
            <person name="Gearin G."/>
            <person name="Gearin C.R."/>
            <person name="Giannoukos G."/>
            <person name="Goode T."/>
            <person name="Graham J."/>
            <person name="Grandbois E."/>
            <person name="Grewal S."/>
            <person name="Gyaltsen K."/>
            <person name="Hafez N."/>
            <person name="Hagos B."/>
            <person name="Hall J."/>
            <person name="Henson C."/>
            <person name="Hollinger A."/>
            <person name="Honan T."/>
            <person name="Huard M.D."/>
            <person name="Hughes L."/>
            <person name="Hurhula B."/>
            <person name="Husby M.E."/>
            <person name="Kamat A."/>
            <person name="Kanga B."/>
            <person name="Kashin S."/>
            <person name="Khazanovich D."/>
            <person name="Kisner P."/>
            <person name="Lance K."/>
            <person name="Lara M."/>
            <person name="Lee W."/>
            <person name="Lennon N."/>
            <person name="Letendre F."/>
            <person name="LeVine R."/>
            <person name="Lipovsky A."/>
            <person name="Liu X."/>
            <person name="Liu J."/>
            <person name="Liu S."/>
            <person name="Lokyitsang T."/>
            <person name="Lokyitsang Y."/>
            <person name="Lubonja R."/>
            <person name="Lui A."/>
            <person name="MacDonald P."/>
            <person name="Magnisalis V."/>
            <person name="Maru K."/>
            <person name="Matthews C."/>
            <person name="McCusker W."/>
            <person name="McDonough S."/>
            <person name="Mehta T."/>
            <person name="Meldrim J."/>
            <person name="Meneus L."/>
            <person name="Mihai O."/>
            <person name="Mihalev A."/>
            <person name="Mihova T."/>
            <person name="Mittelman R."/>
            <person name="Mlenga V."/>
            <person name="Montmayeur A."/>
            <person name="Mulrain L."/>
            <person name="Navidi A."/>
            <person name="Naylor J."/>
            <person name="Negash T."/>
            <person name="Nguyen T."/>
            <person name="Nguyen N."/>
            <person name="Nicol R."/>
            <person name="Norbu C."/>
            <person name="Norbu N."/>
            <person name="Novod N."/>
            <person name="O'Neill B."/>
            <person name="Osman S."/>
            <person name="Markiewicz E."/>
            <person name="Oyono O.L."/>
            <person name="Patti C."/>
            <person name="Phunkhang P."/>
            <person name="Pierre F."/>
            <person name="Priest M."/>
            <person name="Raghuraman S."/>
            <person name="Rege F."/>
            <person name="Reyes R."/>
            <person name="Rise C."/>
            <person name="Rogov P."/>
            <person name="Ross K."/>
            <person name="Ryan E."/>
            <person name="Settipalli S."/>
            <person name="Shea T."/>
            <person name="Sherpa N."/>
            <person name="Shi L."/>
            <person name="Shih D."/>
            <person name="Sparrow T."/>
            <person name="Spaulding J."/>
            <person name="Stalker J."/>
            <person name="Stange-Thomann N."/>
            <person name="Stavropoulos S."/>
            <person name="Stone C."/>
            <person name="Strader C."/>
            <person name="Tesfaye S."/>
            <person name="Thomson T."/>
            <person name="Thoulutsang Y."/>
            <person name="Thoulutsang D."/>
            <person name="Topham K."/>
            <person name="Topping I."/>
            <person name="Tsamla T."/>
            <person name="Vassiliev H."/>
            <person name="Vo A."/>
            <person name="Wangchuk T."/>
            <person name="Wangdi T."/>
            <person name="Weiand M."/>
            <person name="Wilkinson J."/>
            <person name="Wilson A."/>
            <person name="Yadav S."/>
            <person name="Young G."/>
            <person name="Yu Q."/>
            <person name="Zembek L."/>
            <person name="Zhong D."/>
            <person name="Zimmer A."/>
            <person name="Zwirko Z."/>
            <person name="Jaffe D.B."/>
            <person name="Alvarez P."/>
            <person name="Brockman W."/>
            <person name="Butler J."/>
            <person name="Chin C."/>
            <person name="Gnerre S."/>
            <person name="Grabherr M."/>
            <person name="Kleber M."/>
            <person name="Mauceli E."/>
            <person name="MacCallum I."/>
        </authorList>
    </citation>
    <scope>NUCLEOTIDE SEQUENCE [LARGE SCALE GENOMIC DNA]</scope>
    <source>
        <strain evidence="2">white501</strain>
    </source>
</reference>
<evidence type="ECO:0000313" key="1">
    <source>
        <dbReference type="EMBL" id="EDX15925.1"/>
    </source>
</evidence>
<name>B4NV50_DROSI</name>
<proteinExistence type="predicted"/>
<dbReference type="PhylomeDB" id="B4NV50"/>
<accession>B4NV50</accession>
<organism evidence="1 2">
    <name type="scientific">Drosophila simulans</name>
    <name type="common">Fruit fly</name>
    <dbReference type="NCBI Taxonomy" id="7240"/>
    <lineage>
        <taxon>Eukaryota</taxon>
        <taxon>Metazoa</taxon>
        <taxon>Ecdysozoa</taxon>
        <taxon>Arthropoda</taxon>
        <taxon>Hexapoda</taxon>
        <taxon>Insecta</taxon>
        <taxon>Pterygota</taxon>
        <taxon>Neoptera</taxon>
        <taxon>Endopterygota</taxon>
        <taxon>Diptera</taxon>
        <taxon>Brachycera</taxon>
        <taxon>Muscomorpha</taxon>
        <taxon>Ephydroidea</taxon>
        <taxon>Drosophilidae</taxon>
        <taxon>Drosophila</taxon>
        <taxon>Sophophora</taxon>
    </lineage>
</organism>
<dbReference type="HOGENOM" id="CLU_2136091_0_0_1"/>
<protein>
    <submittedName>
        <fullName evidence="1">GD25973</fullName>
    </submittedName>
</protein>
<dbReference type="OMA" id="HIECRIS"/>
<dbReference type="Proteomes" id="UP000000304">
    <property type="component" value="Unassembled WGS sequence"/>
</dbReference>
<dbReference type="EMBL" id="CH986018">
    <property type="protein sequence ID" value="EDX15925.1"/>
    <property type="molecule type" value="Genomic_DNA"/>
</dbReference>
<gene>
    <name evidence="1" type="primary">Dsim\GD25973</name>
    <name evidence="1" type="ORF">Dsim_GD25973</name>
</gene>
<keyword evidence="2" id="KW-1185">Reference proteome</keyword>
<evidence type="ECO:0000313" key="2">
    <source>
        <dbReference type="Proteomes" id="UP000000304"/>
    </source>
</evidence>
<sequence>MTMVPPLSDSNMTQVAYQIRNVEKFHGDPGKRYTSESQIGYILAVYVTGDERQQQILFRHIECRISGGVGANNITTWPQLRRQMVLNYKPQFLNPTFFWGVSEDPVPRQCTNK</sequence>
<dbReference type="AlphaFoldDB" id="B4NV50"/>